<dbReference type="GO" id="GO:0032259">
    <property type="term" value="P:methylation"/>
    <property type="evidence" value="ECO:0007669"/>
    <property type="project" value="UniProtKB-KW"/>
</dbReference>
<keyword evidence="6" id="KW-1185">Reference proteome</keyword>
<gene>
    <name evidence="5" type="ORF">DPM12_02835</name>
</gene>
<dbReference type="OrthoDB" id="9797252at2"/>
<sequence>MCSDRHRLLAASFSSVADIYERSRPGYPDEAVRWLAGAAPARVLDLGAGTGKLTRSLREHGHDVVAVDPSAPMLEQLTAVLPDVDARLGSAEEIPVPDASVDVVVVAQAYHWFDDDVAMPEIARVLGADGHVALVWNLRDASVPWVDELWTRINPEEPREIVAPEVDGSLFGPVESATFRHTQTLDKQRLLELVMSRSYVAVQSPDERTPLLADVSEIYDAHAGPDGIIDPYVTYCFRAARMSAEYV</sequence>
<dbReference type="SUPFAM" id="SSF53335">
    <property type="entry name" value="S-adenosyl-L-methionine-dependent methyltransferases"/>
    <property type="match status" value="1"/>
</dbReference>
<dbReference type="EMBL" id="QMIG01000002">
    <property type="protein sequence ID" value="RAW18154.1"/>
    <property type="molecule type" value="Genomic_DNA"/>
</dbReference>
<keyword evidence="3 5" id="KW-0808">Transferase</keyword>
<dbReference type="Gene3D" id="3.40.50.150">
    <property type="entry name" value="Vaccinia Virus protein VP39"/>
    <property type="match status" value="1"/>
</dbReference>
<dbReference type="PANTHER" id="PTHR44942:SF4">
    <property type="entry name" value="METHYLTRANSFERASE TYPE 11 DOMAIN-CONTAINING PROTEIN"/>
    <property type="match status" value="1"/>
</dbReference>
<name>A0A329R0K5_9ACTN</name>
<evidence type="ECO:0000256" key="2">
    <source>
        <dbReference type="ARBA" id="ARBA00022603"/>
    </source>
</evidence>
<dbReference type="InterPro" id="IPR013216">
    <property type="entry name" value="Methyltransf_11"/>
</dbReference>
<evidence type="ECO:0000313" key="6">
    <source>
        <dbReference type="Proteomes" id="UP000250462"/>
    </source>
</evidence>
<dbReference type="GO" id="GO:0008757">
    <property type="term" value="F:S-adenosylmethionine-dependent methyltransferase activity"/>
    <property type="evidence" value="ECO:0007669"/>
    <property type="project" value="InterPro"/>
</dbReference>
<accession>A0A329R0K5</accession>
<reference evidence="5 6" key="1">
    <citation type="submission" date="2018-06" db="EMBL/GenBank/DDBJ databases">
        <title>Phytoactinopolyspora halophila sp. nov., a novel halophilic actinomycete isolated from a saline soil in China.</title>
        <authorList>
            <person name="Tang S.-K."/>
        </authorList>
    </citation>
    <scope>NUCLEOTIDE SEQUENCE [LARGE SCALE GENOMIC DNA]</scope>
    <source>
        <strain evidence="5 6">YIM 96934</strain>
    </source>
</reference>
<dbReference type="RefSeq" id="WP_112256768.1">
    <property type="nucleotide sequence ID" value="NZ_QMIG01000002.1"/>
</dbReference>
<evidence type="ECO:0000259" key="4">
    <source>
        <dbReference type="Pfam" id="PF08241"/>
    </source>
</evidence>
<feature type="domain" description="Methyltransferase type 11" evidence="4">
    <location>
        <begin position="44"/>
        <end position="133"/>
    </location>
</feature>
<proteinExistence type="inferred from homology"/>
<evidence type="ECO:0000256" key="3">
    <source>
        <dbReference type="ARBA" id="ARBA00022679"/>
    </source>
</evidence>
<evidence type="ECO:0000313" key="5">
    <source>
        <dbReference type="EMBL" id="RAW18154.1"/>
    </source>
</evidence>
<dbReference type="InterPro" id="IPR051052">
    <property type="entry name" value="Diverse_substrate_MTase"/>
</dbReference>
<dbReference type="CDD" id="cd02440">
    <property type="entry name" value="AdoMet_MTases"/>
    <property type="match status" value="1"/>
</dbReference>
<dbReference type="InterPro" id="IPR029063">
    <property type="entry name" value="SAM-dependent_MTases_sf"/>
</dbReference>
<dbReference type="PANTHER" id="PTHR44942">
    <property type="entry name" value="METHYLTRANSF_11 DOMAIN-CONTAINING PROTEIN"/>
    <property type="match status" value="1"/>
</dbReference>
<dbReference type="Proteomes" id="UP000250462">
    <property type="component" value="Unassembled WGS sequence"/>
</dbReference>
<comment type="similarity">
    <text evidence="1">Belongs to the methyltransferase superfamily.</text>
</comment>
<protein>
    <submittedName>
        <fullName evidence="5">SAM-dependent methyltransferase</fullName>
    </submittedName>
</protein>
<dbReference type="AlphaFoldDB" id="A0A329R0K5"/>
<organism evidence="5 6">
    <name type="scientific">Phytoactinopolyspora halophila</name>
    <dbReference type="NCBI Taxonomy" id="1981511"/>
    <lineage>
        <taxon>Bacteria</taxon>
        <taxon>Bacillati</taxon>
        <taxon>Actinomycetota</taxon>
        <taxon>Actinomycetes</taxon>
        <taxon>Jiangellales</taxon>
        <taxon>Jiangellaceae</taxon>
        <taxon>Phytoactinopolyspora</taxon>
    </lineage>
</organism>
<dbReference type="Pfam" id="PF08241">
    <property type="entry name" value="Methyltransf_11"/>
    <property type="match status" value="1"/>
</dbReference>
<comment type="caution">
    <text evidence="5">The sequence shown here is derived from an EMBL/GenBank/DDBJ whole genome shotgun (WGS) entry which is preliminary data.</text>
</comment>
<keyword evidence="2 5" id="KW-0489">Methyltransferase</keyword>
<evidence type="ECO:0000256" key="1">
    <source>
        <dbReference type="ARBA" id="ARBA00008361"/>
    </source>
</evidence>